<feature type="compositionally biased region" description="Acidic residues" evidence="6">
    <location>
        <begin position="1967"/>
        <end position="1986"/>
    </location>
</feature>
<feature type="compositionally biased region" description="Low complexity" evidence="6">
    <location>
        <begin position="1790"/>
        <end position="1807"/>
    </location>
</feature>
<name>A0A6P6YGD5_DERPT</name>
<evidence type="ECO:0000256" key="4">
    <source>
        <dbReference type="ARBA" id="ARBA00023180"/>
    </source>
</evidence>
<dbReference type="GO" id="GO:0005911">
    <property type="term" value="C:cell-cell junction"/>
    <property type="evidence" value="ECO:0007669"/>
    <property type="project" value="TreeGrafter"/>
</dbReference>
<evidence type="ECO:0000313" key="10">
    <source>
        <dbReference type="RefSeq" id="XP_027203921.1"/>
    </source>
</evidence>
<keyword evidence="7" id="KW-1133">Transmembrane helix</keyword>
<dbReference type="InterPro" id="IPR036179">
    <property type="entry name" value="Ig-like_dom_sf"/>
</dbReference>
<accession>A0A6P6YGD5</accession>
<feature type="compositionally biased region" description="Low complexity" evidence="6">
    <location>
        <begin position="203"/>
        <end position="216"/>
    </location>
</feature>
<feature type="compositionally biased region" description="Basic and acidic residues" evidence="6">
    <location>
        <begin position="1946"/>
        <end position="1960"/>
    </location>
</feature>
<reference evidence="10" key="1">
    <citation type="submission" date="2025-08" db="UniProtKB">
        <authorList>
            <consortium name="RefSeq"/>
        </authorList>
    </citation>
    <scope>IDENTIFICATION</scope>
    <source>
        <strain evidence="10">Airmid</strain>
    </source>
</reference>
<evidence type="ECO:0000256" key="2">
    <source>
        <dbReference type="ARBA" id="ARBA00023136"/>
    </source>
</evidence>
<feature type="compositionally biased region" description="Polar residues" evidence="6">
    <location>
        <begin position="2008"/>
        <end position="2017"/>
    </location>
</feature>
<dbReference type="PANTHER" id="PTHR11640:SF31">
    <property type="entry name" value="IRREGULAR CHIASM C-ROUGHEST PROTEIN-RELATED"/>
    <property type="match status" value="1"/>
</dbReference>
<evidence type="ECO:0000256" key="6">
    <source>
        <dbReference type="SAM" id="MobiDB-lite"/>
    </source>
</evidence>
<dbReference type="OMA" id="STIVFEC"/>
<feature type="compositionally biased region" description="Low complexity" evidence="6">
    <location>
        <begin position="2018"/>
        <end position="2030"/>
    </location>
</feature>
<feature type="transmembrane region" description="Helical" evidence="7">
    <location>
        <begin position="70"/>
        <end position="91"/>
    </location>
</feature>
<dbReference type="GO" id="GO:0005886">
    <property type="term" value="C:plasma membrane"/>
    <property type="evidence" value="ECO:0007669"/>
    <property type="project" value="TreeGrafter"/>
</dbReference>
<feature type="region of interest" description="Disordered" evidence="6">
    <location>
        <begin position="110"/>
        <end position="139"/>
    </location>
</feature>
<sequence length="2206" mass="245202">MLLLLLTMTNCLNIFQQQSLKFSSNFIMSSSSTTILLFLVVGFVNCFCGRRHGAGSSYYCKFSLKHPSKSSTLLIAASMIAAMMITSATAITSSSSQRSSQSSMMMSKSSSAKFDSGQSSIQNGGGGNINSDSSTTDSSDRWHTVSAYVGSELSIPCAIDVSGCGRIYFITWTKNISSSPSPLSSSDNLMSNTMANSDHDSSQEISSSSSLTVSTSSPPPPSSLSSSSSTKSGEWQRVFIHSDTFERVLGDLEQFGPKNRVEFGPKNLSETNFAHLTLKMVVPEDDGLYKCDVTYVTPHTNGKCPSLTYIRVQTLVKPSPPIIRINGKSLIEYRMMDSIDNSDDNHHYSKQDYSSSAKSSPSIIDLDRYRQFGPFEEGSTIVFECSTFGGRPMPELRWFNGSRPLRSKISVIDLQQQHQDQQQQQQQDSSSMDSMDPDLIMLNQPGDARRKVIATTRIIASRFDLGAKFECRVLWNNSQYDDNNDNDGGGDGFIQQNNASLLNDWLLLDIQVRPLSIRVDSPRSPVVSGETVLLRCTVDGARPAANITWYNRSEVVQAEPLPTFNHLTMSTTTTNRQSSSSDNKITGPLIGPNQPVRTRITIESMTDGTFRTTSILAFVASRSDHQADFFCKGSNEILRNRNEVPLIQGVQLQVLYPPVVAIEPEGLIAVNESSTIQFWCTYDANPMNISEIRWFKDHRPLDFPNENNPNNKIWMSRDERGTPMLTIRNIDRNDSANYKCRIRNKFGATDSITTARLEVAYPPVVSLEIVEPKNQIIEQRSLDVGSSSSLTLPTMTLHCQTLHGNPKQLQTVQWYRNGQHFLTTISFRKLQSQPSPTSSSTLSSLSTTTPSFLHHSFYHRIGTGKHFQLIDESTPLSGPLNGEFLLTPNGTSWLTNLAEPYVHYLNEPEMLTIANVTREHRGNYSCLGFNGAANGSRLSNERQILVKYPPGSASLTMTSNSDTNDRYVLKGSQAVLECRIDDPGDPPAHSIIWTHNGLRIDRATTHFQSPPPIMTSNSIQRNSLIARYRTPKADMTVSGEYRCRAINDLGQGEWGTFRLDVKSPPRILQSLPTTIGALSDQNLTLTCRVECQPPCEIHWFHNNLTRLSPDTRGILPSSPLLTNEYRAKLRNGNELTFSLINEQTEGIQGPTHTWSSITIHNTSMLFDFDQLTCVSSNSDTEELGPPVYSTVVFRREYLPHSVHLSVPGIDLLEGESYPEKPIICQAFGNPQPRYYWTFEPFIPSSSLSLGYYNDNGENHSHHNNQTIVAIGSQLILDKSMAQKNRLKQGKISFESSSSNIDQSSNQINQLTNSGQQQQSSLKQSAGRFYAERTLSGNYTCVATNQHGSTLATLTINVFYRPECELRRINTAKILRNRQRSQPQQQDSSRTDQQPQPIPIMLSCTAISNPAPGKFAWYRRNGSELLEIHPSINSDHSLFVAISQDYDYASDSSGSLFDYYHQQQPSQQHHYQNDDVTMVAGGHSIGGHTRQSIVMGVPSDANLDEYACVVSNAIGESRPCWYEETPVSGQIMSPSSTGVGHSTNIADNGYDNLFMVAASAGLIVFCLVLFAAVAIVFCFHRNGNNRNGGGGGGHSSFKGFGGSHNSMINGGDDDINTPKRLKLNRPSHHLLMLDAHHHSMDHQPLDSVYLTNTIDTNRSKTATLTAGYRMAGNQQLTTPLITGTLTKSSFYNQRQQNHYSTADGSIYGGGDRSNSDDHDEDDDQGENNPHQSASSIMKPFLVSYPSPSIGSAVDNGDDSGGTTNEANPVYAEPEYHCLESSSSGHNDCQLTGSTSVTNSSSGNNSNTSANLQILPPLPPPDMKQRFTLAKFNKQGNNHNHQQLTTNHHHHMEMDSLSSPPANHSNENVVVEEDHYENNPYLSNYEEIGEKSKLSSNSSIANLRKKRPKNKPTTKQLVSSLTNGHHHQQSNSSDYSDSGGDSRSLNVKSDKKSIQNRQEKSKKTNLIEPDYESYNEDDDYEDDDDDDSSVPSTAYQPERDFFFIQNNQNRSQQQTFQNPLSTSSNNNNLSGSSRRRLLPQTTNKYGSLILPTNQLDSPTNQSSSRFINPNQATPQQYHQSPISTRLYYNFDHQNVNPVISSAGNPSLSSPNPFCNSLRNFNNNNWRNQNNNRHRANNNNLMIRQHSDNNQQIGGTSIPPSSSTASCFRRSESTEPLQQQEPPDYHQTILDRFYNEQQQRSNLDDHLYG</sequence>
<comment type="subcellular location">
    <subcellularLocation>
        <location evidence="1">Membrane</location>
        <topology evidence="1">Single-pass type I membrane protein</topology>
    </subcellularLocation>
</comment>
<evidence type="ECO:0000259" key="8">
    <source>
        <dbReference type="PROSITE" id="PS50835"/>
    </source>
</evidence>
<feature type="region of interest" description="Disordered" evidence="6">
    <location>
        <begin position="1887"/>
        <end position="1992"/>
    </location>
</feature>
<keyword evidence="2 7" id="KW-0472">Membrane</keyword>
<feature type="region of interest" description="Disordered" evidence="6">
    <location>
        <begin position="1374"/>
        <end position="1396"/>
    </location>
</feature>
<protein>
    <submittedName>
        <fullName evidence="10">Uncharacterized protein LOC113797697</fullName>
    </submittedName>
</protein>
<evidence type="ECO:0000256" key="7">
    <source>
        <dbReference type="SAM" id="Phobius"/>
    </source>
</evidence>
<feature type="domain" description="Ig-like" evidence="8">
    <location>
        <begin position="361"/>
        <end position="473"/>
    </location>
</feature>
<feature type="compositionally biased region" description="Low complexity" evidence="6">
    <location>
        <begin position="415"/>
        <end position="434"/>
    </location>
</feature>
<dbReference type="InParanoid" id="A0A6P6YGD5"/>
<proteinExistence type="predicted"/>
<feature type="transmembrane region" description="Helical" evidence="7">
    <location>
        <begin position="26"/>
        <end position="49"/>
    </location>
</feature>
<dbReference type="InterPro" id="IPR003598">
    <property type="entry name" value="Ig_sub2"/>
</dbReference>
<dbReference type="PANTHER" id="PTHR11640">
    <property type="entry name" value="NEPHRIN"/>
    <property type="match status" value="1"/>
</dbReference>
<feature type="domain" description="Ig-like" evidence="8">
    <location>
        <begin position="950"/>
        <end position="1047"/>
    </location>
</feature>
<dbReference type="InterPro" id="IPR007110">
    <property type="entry name" value="Ig-like_dom"/>
</dbReference>
<dbReference type="Proteomes" id="UP000515146">
    <property type="component" value="Unplaced"/>
</dbReference>
<dbReference type="SMART" id="SM00408">
    <property type="entry name" value="IGc2"/>
    <property type="match status" value="4"/>
</dbReference>
<dbReference type="InterPro" id="IPR051275">
    <property type="entry name" value="Cell_adhesion_signaling"/>
</dbReference>
<keyword evidence="7" id="KW-0812">Transmembrane</keyword>
<dbReference type="SUPFAM" id="SSF48726">
    <property type="entry name" value="Immunoglobulin"/>
    <property type="match status" value="8"/>
</dbReference>
<keyword evidence="3" id="KW-1015">Disulfide bond</keyword>
<feature type="region of interest" description="Disordered" evidence="6">
    <location>
        <begin position="2146"/>
        <end position="2181"/>
    </location>
</feature>
<dbReference type="Pfam" id="PF13927">
    <property type="entry name" value="Ig_3"/>
    <property type="match status" value="1"/>
</dbReference>
<dbReference type="InterPro" id="IPR003599">
    <property type="entry name" value="Ig_sub"/>
</dbReference>
<evidence type="ECO:0000256" key="3">
    <source>
        <dbReference type="ARBA" id="ARBA00023157"/>
    </source>
</evidence>
<dbReference type="RefSeq" id="XP_027203921.1">
    <property type="nucleotide sequence ID" value="XM_027348120.1"/>
</dbReference>
<keyword evidence="5" id="KW-0393">Immunoglobulin domain</keyword>
<feature type="region of interest" description="Disordered" evidence="6">
    <location>
        <begin position="1294"/>
        <end position="1324"/>
    </location>
</feature>
<feature type="compositionally biased region" description="Low complexity" evidence="6">
    <location>
        <begin position="177"/>
        <end position="192"/>
    </location>
</feature>
<dbReference type="CDD" id="cd00096">
    <property type="entry name" value="Ig"/>
    <property type="match status" value="1"/>
</dbReference>
<feature type="compositionally biased region" description="Polar residues" evidence="6">
    <location>
        <begin position="1778"/>
        <end position="1789"/>
    </location>
</feature>
<feature type="compositionally biased region" description="Polar residues" evidence="6">
    <location>
        <begin position="2146"/>
        <end position="2163"/>
    </location>
</feature>
<gene>
    <name evidence="10" type="primary">LOC113797697</name>
</gene>
<feature type="region of interest" description="Disordered" evidence="6">
    <location>
        <begin position="414"/>
        <end position="439"/>
    </location>
</feature>
<organism evidence="9 10">
    <name type="scientific">Dermatophagoides pteronyssinus</name>
    <name type="common">European house dust mite</name>
    <dbReference type="NCBI Taxonomy" id="6956"/>
    <lineage>
        <taxon>Eukaryota</taxon>
        <taxon>Metazoa</taxon>
        <taxon>Ecdysozoa</taxon>
        <taxon>Arthropoda</taxon>
        <taxon>Chelicerata</taxon>
        <taxon>Arachnida</taxon>
        <taxon>Acari</taxon>
        <taxon>Acariformes</taxon>
        <taxon>Sarcoptiformes</taxon>
        <taxon>Astigmata</taxon>
        <taxon>Psoroptidia</taxon>
        <taxon>Analgoidea</taxon>
        <taxon>Pyroglyphidae</taxon>
        <taxon>Dermatophagoidinae</taxon>
        <taxon>Dermatophagoides</taxon>
    </lineage>
</organism>
<feature type="domain" description="Ig-like" evidence="8">
    <location>
        <begin position="1199"/>
        <end position="1356"/>
    </location>
</feature>
<feature type="compositionally biased region" description="Low complexity" evidence="6">
    <location>
        <begin position="110"/>
        <end position="122"/>
    </location>
</feature>
<dbReference type="SMART" id="SM00409">
    <property type="entry name" value="IG"/>
    <property type="match status" value="6"/>
</dbReference>
<dbReference type="PROSITE" id="PS50835">
    <property type="entry name" value="IG_LIKE"/>
    <property type="match status" value="8"/>
</dbReference>
<dbReference type="GO" id="GO:0050839">
    <property type="term" value="F:cell adhesion molecule binding"/>
    <property type="evidence" value="ECO:0007669"/>
    <property type="project" value="TreeGrafter"/>
</dbReference>
<feature type="transmembrane region" description="Helical" evidence="7">
    <location>
        <begin position="1552"/>
        <end position="1578"/>
    </location>
</feature>
<feature type="region of interest" description="Disordered" evidence="6">
    <location>
        <begin position="2008"/>
        <end position="2074"/>
    </location>
</feature>
<dbReference type="KEGG" id="dpte:113797697"/>
<feature type="region of interest" description="Disordered" evidence="6">
    <location>
        <begin position="177"/>
        <end position="230"/>
    </location>
</feature>
<keyword evidence="4" id="KW-0325">Glycoprotein</keyword>
<dbReference type="Gene3D" id="2.60.40.10">
    <property type="entry name" value="Immunoglobulins"/>
    <property type="match status" value="8"/>
</dbReference>
<feature type="region of interest" description="Disordered" evidence="6">
    <location>
        <begin position="1697"/>
        <end position="1822"/>
    </location>
</feature>
<feature type="domain" description="Ig-like" evidence="8">
    <location>
        <begin position="514"/>
        <end position="645"/>
    </location>
</feature>
<feature type="compositionally biased region" description="Low complexity" evidence="6">
    <location>
        <begin position="1928"/>
        <end position="1942"/>
    </location>
</feature>
<feature type="compositionally biased region" description="Low complexity" evidence="6">
    <location>
        <begin position="1379"/>
        <end position="1394"/>
    </location>
</feature>
<feature type="domain" description="Ig-like" evidence="8">
    <location>
        <begin position="1065"/>
        <end position="1184"/>
    </location>
</feature>
<keyword evidence="9" id="KW-1185">Reference proteome</keyword>
<feature type="compositionally biased region" description="Basic residues" evidence="6">
    <location>
        <begin position="1901"/>
        <end position="1910"/>
    </location>
</feature>
<evidence type="ECO:0000256" key="1">
    <source>
        <dbReference type="ARBA" id="ARBA00004479"/>
    </source>
</evidence>
<feature type="compositionally biased region" description="Polar residues" evidence="6">
    <location>
        <begin position="2037"/>
        <end position="2074"/>
    </location>
</feature>
<dbReference type="InterPro" id="IPR013783">
    <property type="entry name" value="Ig-like_fold"/>
</dbReference>
<feature type="domain" description="Ig-like" evidence="8">
    <location>
        <begin position="762"/>
        <end position="939"/>
    </location>
</feature>
<dbReference type="GO" id="GO:0098609">
    <property type="term" value="P:cell-cell adhesion"/>
    <property type="evidence" value="ECO:0007669"/>
    <property type="project" value="TreeGrafter"/>
</dbReference>
<evidence type="ECO:0000313" key="9">
    <source>
        <dbReference type="Proteomes" id="UP000515146"/>
    </source>
</evidence>
<dbReference type="OrthoDB" id="6106100at2759"/>
<feature type="domain" description="Ig-like" evidence="8">
    <location>
        <begin position="658"/>
        <end position="758"/>
    </location>
</feature>
<feature type="compositionally biased region" description="Polar residues" evidence="6">
    <location>
        <begin position="1725"/>
        <end position="1734"/>
    </location>
</feature>
<feature type="domain" description="Ig-like" evidence="8">
    <location>
        <begin position="1382"/>
        <end position="1527"/>
    </location>
</feature>
<evidence type="ECO:0000256" key="5">
    <source>
        <dbReference type="ARBA" id="ARBA00023319"/>
    </source>
</evidence>